<dbReference type="SUPFAM" id="SSF81606">
    <property type="entry name" value="PP2C-like"/>
    <property type="match status" value="1"/>
</dbReference>
<name>C6WBS8_ACTMD</name>
<dbReference type="RefSeq" id="WP_015802383.1">
    <property type="nucleotide sequence ID" value="NC_013093.1"/>
</dbReference>
<dbReference type="InterPro" id="IPR052016">
    <property type="entry name" value="Bact_Sigma-Reg"/>
</dbReference>
<keyword evidence="4" id="KW-1185">Reference proteome</keyword>
<dbReference type="KEGG" id="ami:Amir_3606"/>
<organism evidence="3 4">
    <name type="scientific">Actinosynnema mirum (strain ATCC 29888 / DSM 43827 / JCM 3225 / NBRC 14064 / NCIMB 13271 / NRRL B-12336 / IMRU 3971 / 101)</name>
    <dbReference type="NCBI Taxonomy" id="446462"/>
    <lineage>
        <taxon>Bacteria</taxon>
        <taxon>Bacillati</taxon>
        <taxon>Actinomycetota</taxon>
        <taxon>Actinomycetes</taxon>
        <taxon>Pseudonocardiales</taxon>
        <taxon>Pseudonocardiaceae</taxon>
        <taxon>Actinosynnema</taxon>
    </lineage>
</organism>
<sequence length="395" mass="41376">MTTPPAPDGALDRAALEQLPYGFGLAERTSSDPDAPAEFRLVRFNTASAVHAGLGAGQGRTHRELMSEVEAREWTLLCEQVWRTGETTRRTRHLPAGDLDIEITAYPVAHPSGADGTRYVGVLAADVSPRTTEQAIREREQRRLAEVAITLQHAILGPTDGLPAQVAARYRPAVPQGEPAFTGPGHPGGIGLGPVLQVGGDFHDVVALPGDRCALLVGDVVGKDLAAAAIMGQLRSAARVLLLQDKGPAAVLTALDTFAERLPGALCTTVLCLVVHTGTGHVDYASAGHLPALCAHDGGYRELADGLGPPLAAVPGAVRTPASALIPPGATLLLYTDGLVERRDRDLDEGITRAGEVLAASAGVDVEELADLLLRELPPAVPPDDTALLVYRHRP</sequence>
<dbReference type="EMBL" id="CP001630">
    <property type="protein sequence ID" value="ACU37495.1"/>
    <property type="molecule type" value="Genomic_DNA"/>
</dbReference>
<evidence type="ECO:0000259" key="2">
    <source>
        <dbReference type="SMART" id="SM00331"/>
    </source>
</evidence>
<dbReference type="Pfam" id="PF07228">
    <property type="entry name" value="SpoIIE"/>
    <property type="match status" value="1"/>
</dbReference>
<dbReference type="Proteomes" id="UP000002213">
    <property type="component" value="Chromosome"/>
</dbReference>
<dbReference type="PANTHER" id="PTHR43156:SF2">
    <property type="entry name" value="STAGE II SPORULATION PROTEIN E"/>
    <property type="match status" value="1"/>
</dbReference>
<keyword evidence="1" id="KW-0378">Hydrolase</keyword>
<evidence type="ECO:0000313" key="3">
    <source>
        <dbReference type="EMBL" id="ACU37495.1"/>
    </source>
</evidence>
<dbReference type="InterPro" id="IPR001932">
    <property type="entry name" value="PPM-type_phosphatase-like_dom"/>
</dbReference>
<feature type="domain" description="PPM-type phosphatase" evidence="2">
    <location>
        <begin position="185"/>
        <end position="393"/>
    </location>
</feature>
<dbReference type="SMART" id="SM00331">
    <property type="entry name" value="PP2C_SIG"/>
    <property type="match status" value="1"/>
</dbReference>
<dbReference type="STRING" id="446462.Amir_3606"/>
<dbReference type="AlphaFoldDB" id="C6WBS8"/>
<protein>
    <submittedName>
        <fullName evidence="3">Protein serine/threonine phosphatase</fullName>
    </submittedName>
</protein>
<dbReference type="eggNOG" id="COG2208">
    <property type="taxonomic scope" value="Bacteria"/>
</dbReference>
<proteinExistence type="predicted"/>
<evidence type="ECO:0000256" key="1">
    <source>
        <dbReference type="ARBA" id="ARBA00022801"/>
    </source>
</evidence>
<reference evidence="3 4" key="1">
    <citation type="journal article" date="2009" name="Stand. Genomic Sci.">
        <title>Complete genome sequence of Actinosynnema mirum type strain (101).</title>
        <authorList>
            <person name="Land M."/>
            <person name="Lapidus A."/>
            <person name="Mayilraj S."/>
            <person name="Chen F."/>
            <person name="Copeland A."/>
            <person name="Del Rio T.G."/>
            <person name="Nolan M."/>
            <person name="Lucas S."/>
            <person name="Tice H."/>
            <person name="Cheng J.F."/>
            <person name="Chertkov O."/>
            <person name="Bruce D."/>
            <person name="Goodwin L."/>
            <person name="Pitluck S."/>
            <person name="Rohde M."/>
            <person name="Goker M."/>
            <person name="Pati A."/>
            <person name="Ivanova N."/>
            <person name="Mavromatis K."/>
            <person name="Chen A."/>
            <person name="Palaniappan K."/>
            <person name="Hauser L."/>
            <person name="Chang Y.J."/>
            <person name="Jeffries C.C."/>
            <person name="Brettin T."/>
            <person name="Detter J.C."/>
            <person name="Han C."/>
            <person name="Chain P."/>
            <person name="Tindall B.J."/>
            <person name="Bristow J."/>
            <person name="Eisen J.A."/>
            <person name="Markowitz V."/>
            <person name="Hugenholtz P."/>
            <person name="Kyrpides N.C."/>
            <person name="Klenk H.P."/>
        </authorList>
    </citation>
    <scope>NUCLEOTIDE SEQUENCE [LARGE SCALE GENOMIC DNA]</scope>
    <source>
        <strain evidence="4">ATCC 29888 / DSM 43827 / JCM 3225 / NBRC 14064 / NCIMB 13271 / NRRL B-12336 / IMRU 3971 / 101</strain>
    </source>
</reference>
<dbReference type="HOGENOM" id="CLU_000445_43_8_11"/>
<evidence type="ECO:0000313" key="4">
    <source>
        <dbReference type="Proteomes" id="UP000002213"/>
    </source>
</evidence>
<dbReference type="PANTHER" id="PTHR43156">
    <property type="entry name" value="STAGE II SPORULATION PROTEIN E-RELATED"/>
    <property type="match status" value="1"/>
</dbReference>
<gene>
    <name evidence="3" type="ordered locus">Amir_3606</name>
</gene>
<dbReference type="Gene3D" id="3.60.40.10">
    <property type="entry name" value="PPM-type phosphatase domain"/>
    <property type="match status" value="1"/>
</dbReference>
<dbReference type="Gene3D" id="3.30.450.20">
    <property type="entry name" value="PAS domain"/>
    <property type="match status" value="1"/>
</dbReference>
<dbReference type="GO" id="GO:0016791">
    <property type="term" value="F:phosphatase activity"/>
    <property type="evidence" value="ECO:0007669"/>
    <property type="project" value="TreeGrafter"/>
</dbReference>
<dbReference type="InterPro" id="IPR036457">
    <property type="entry name" value="PPM-type-like_dom_sf"/>
</dbReference>
<dbReference type="OrthoDB" id="118142at2"/>
<accession>C6WBS8</accession>